<evidence type="ECO:0000313" key="2">
    <source>
        <dbReference type="EMBL" id="ATC32381.1"/>
    </source>
</evidence>
<keyword evidence="1" id="KW-1133">Transmembrane helix</keyword>
<dbReference type="EMBL" id="CP023315">
    <property type="protein sequence ID" value="ATC32381.1"/>
    <property type="molecule type" value="Genomic_DNA"/>
</dbReference>
<proteinExistence type="predicted"/>
<feature type="transmembrane region" description="Helical" evidence="1">
    <location>
        <begin position="12"/>
        <end position="32"/>
    </location>
</feature>
<keyword evidence="1" id="KW-0472">Membrane</keyword>
<dbReference type="AlphaFoldDB" id="A0A290MRC0"/>
<dbReference type="Proteomes" id="UP000217311">
    <property type="component" value="Chromosome"/>
</dbReference>
<organism evidence="2 3">
    <name type="scientific">Caulobacter vibrioides</name>
    <name type="common">Caulobacter crescentus</name>
    <dbReference type="NCBI Taxonomy" id="155892"/>
    <lineage>
        <taxon>Bacteria</taxon>
        <taxon>Pseudomonadati</taxon>
        <taxon>Pseudomonadota</taxon>
        <taxon>Alphaproteobacteria</taxon>
        <taxon>Caulobacterales</taxon>
        <taxon>Caulobacteraceae</taxon>
        <taxon>Caulobacter</taxon>
    </lineage>
</organism>
<name>A0A290MRC0_CAUVI</name>
<protein>
    <submittedName>
        <fullName evidence="2">Uncharacterized protein</fullName>
    </submittedName>
</protein>
<sequence length="82" mass="8834">MRARRRARRRSFPAGWPALALVACVSLFWLGARLEGDPSGGLSTAAVLAAFVALCIGPVVLAVTVIRGGFAVFRWFWFGQGQ</sequence>
<accession>A0A290MRC0</accession>
<dbReference type="PROSITE" id="PS51257">
    <property type="entry name" value="PROKAR_LIPOPROTEIN"/>
    <property type="match status" value="1"/>
</dbReference>
<reference evidence="3" key="1">
    <citation type="submission" date="2017-09" db="EMBL/GenBank/DDBJ databases">
        <title>Genome evolution observed in wild isolates of Caulobacter crescentus.</title>
        <authorList>
            <person name="Ely B."/>
            <person name="Wilson K."/>
            <person name="Scott D."/>
        </authorList>
    </citation>
    <scope>NUCLEOTIDE SEQUENCE [LARGE SCALE GENOMIC DNA]</scope>
    <source>
        <strain evidence="3">CB13b1a</strain>
    </source>
</reference>
<keyword evidence="1" id="KW-0812">Transmembrane</keyword>
<feature type="transmembrane region" description="Helical" evidence="1">
    <location>
        <begin position="44"/>
        <end position="66"/>
    </location>
</feature>
<evidence type="ECO:0000313" key="3">
    <source>
        <dbReference type="Proteomes" id="UP000217311"/>
    </source>
</evidence>
<evidence type="ECO:0000256" key="1">
    <source>
        <dbReference type="SAM" id="Phobius"/>
    </source>
</evidence>
<gene>
    <name evidence="2" type="ORF">CA606_08455</name>
</gene>